<feature type="domain" description="EGF-like" evidence="11">
    <location>
        <begin position="927"/>
        <end position="967"/>
    </location>
</feature>
<reference evidence="13" key="1">
    <citation type="submission" date="2017-02" db="UniProtKB">
        <authorList>
            <consortium name="WormBaseParasite"/>
        </authorList>
    </citation>
    <scope>IDENTIFICATION</scope>
</reference>
<organism evidence="12 13">
    <name type="scientific">Parastrongyloides trichosuri</name>
    <name type="common">Possum-specific nematode worm</name>
    <dbReference type="NCBI Taxonomy" id="131310"/>
    <lineage>
        <taxon>Eukaryota</taxon>
        <taxon>Metazoa</taxon>
        <taxon>Ecdysozoa</taxon>
        <taxon>Nematoda</taxon>
        <taxon>Chromadorea</taxon>
        <taxon>Rhabditida</taxon>
        <taxon>Tylenchina</taxon>
        <taxon>Panagrolaimomorpha</taxon>
        <taxon>Strongyloidoidea</taxon>
        <taxon>Strongyloididae</taxon>
        <taxon>Parastrongyloides</taxon>
    </lineage>
</organism>
<dbReference type="Gene3D" id="2.10.25.10">
    <property type="entry name" value="Laminin"/>
    <property type="match status" value="1"/>
</dbReference>
<evidence type="ECO:0000256" key="6">
    <source>
        <dbReference type="ARBA" id="ARBA00023157"/>
    </source>
</evidence>
<dbReference type="SUPFAM" id="SSF57184">
    <property type="entry name" value="Growth factor receptor domain"/>
    <property type="match status" value="1"/>
</dbReference>
<feature type="domain" description="EGF-like" evidence="11">
    <location>
        <begin position="604"/>
        <end position="641"/>
    </location>
</feature>
<dbReference type="InterPro" id="IPR011044">
    <property type="entry name" value="Quino_amine_DH_bsu"/>
</dbReference>
<dbReference type="SMART" id="SM00192">
    <property type="entry name" value="LDLa"/>
    <property type="match status" value="3"/>
</dbReference>
<dbReference type="InterPro" id="IPR009030">
    <property type="entry name" value="Growth_fac_rcpt_cys_sf"/>
</dbReference>
<proteinExistence type="predicted"/>
<dbReference type="InterPro" id="IPR011042">
    <property type="entry name" value="6-blade_b-propeller_TolB-like"/>
</dbReference>
<dbReference type="GO" id="GO:0016020">
    <property type="term" value="C:membrane"/>
    <property type="evidence" value="ECO:0007669"/>
    <property type="project" value="UniProtKB-SubCell"/>
</dbReference>
<accession>A0A0N4ZSY8</accession>
<evidence type="ECO:0000313" key="13">
    <source>
        <dbReference type="WBParaSite" id="PTRK_0001162000.2"/>
    </source>
</evidence>
<evidence type="ECO:0000256" key="5">
    <source>
        <dbReference type="ARBA" id="ARBA00023136"/>
    </source>
</evidence>
<dbReference type="SUPFAM" id="SSF57424">
    <property type="entry name" value="LDL receptor-like module"/>
    <property type="match status" value="2"/>
</dbReference>
<name>A0A0N4ZSY8_PARTI</name>
<feature type="transmembrane region" description="Helical" evidence="10">
    <location>
        <begin position="1502"/>
        <end position="1523"/>
    </location>
</feature>
<dbReference type="CDD" id="cd00112">
    <property type="entry name" value="LDLa"/>
    <property type="match status" value="3"/>
</dbReference>
<dbReference type="STRING" id="131310.A0A0N4ZSY8"/>
<dbReference type="Pfam" id="PF14670">
    <property type="entry name" value="FXa_inhibition"/>
    <property type="match status" value="1"/>
</dbReference>
<dbReference type="SUPFAM" id="SSF50969">
    <property type="entry name" value="YVTN repeat-like/Quinoprotein amine dehydrogenase"/>
    <property type="match status" value="1"/>
</dbReference>
<keyword evidence="4" id="KW-0677">Repeat</keyword>
<dbReference type="SUPFAM" id="SSF57196">
    <property type="entry name" value="EGF/Laminin"/>
    <property type="match status" value="1"/>
</dbReference>
<dbReference type="Gene3D" id="2.40.128.620">
    <property type="match status" value="1"/>
</dbReference>
<evidence type="ECO:0000256" key="10">
    <source>
        <dbReference type="SAM" id="Phobius"/>
    </source>
</evidence>
<dbReference type="Pfam" id="PF00057">
    <property type="entry name" value="Ldl_recept_a"/>
    <property type="match status" value="1"/>
</dbReference>
<comment type="subcellular location">
    <subcellularLocation>
        <location evidence="1">Membrane</location>
        <topology evidence="1">Single-pass membrane protein</topology>
    </subcellularLocation>
</comment>
<dbReference type="Gene3D" id="4.10.400.10">
    <property type="entry name" value="Low-density Lipoprotein Receptor"/>
    <property type="match status" value="2"/>
</dbReference>
<evidence type="ECO:0000256" key="3">
    <source>
        <dbReference type="ARBA" id="ARBA00022583"/>
    </source>
</evidence>
<evidence type="ECO:0000256" key="2">
    <source>
        <dbReference type="ARBA" id="ARBA00022536"/>
    </source>
</evidence>
<dbReference type="PANTHER" id="PTHR46513:SF44">
    <property type="entry name" value="LDL RECEPTOR RELATED PROTEIN 4"/>
    <property type="match status" value="1"/>
</dbReference>
<feature type="domain" description="EGF-like" evidence="11">
    <location>
        <begin position="1286"/>
        <end position="1328"/>
    </location>
</feature>
<dbReference type="InterPro" id="IPR036055">
    <property type="entry name" value="LDL_receptor-like_sf"/>
</dbReference>
<dbReference type="SUPFAM" id="SSF63825">
    <property type="entry name" value="YWTD domain"/>
    <property type="match status" value="3"/>
</dbReference>
<dbReference type="InterPro" id="IPR000033">
    <property type="entry name" value="LDLR_classB_rpt"/>
</dbReference>
<comment type="caution">
    <text evidence="9">Lacks conserved residue(s) required for the propagation of feature annotation.</text>
</comment>
<keyword evidence="12" id="KW-1185">Reference proteome</keyword>
<dbReference type="SMART" id="SM00181">
    <property type="entry name" value="EGF"/>
    <property type="match status" value="4"/>
</dbReference>
<dbReference type="PROSITE" id="PS50068">
    <property type="entry name" value="LDLRA_2"/>
    <property type="match status" value="2"/>
</dbReference>
<keyword evidence="6" id="KW-1015">Disulfide bond</keyword>
<protein>
    <submittedName>
        <fullName evidence="13">EGF-like domain-containing protein</fullName>
    </submittedName>
</protein>
<keyword evidence="10" id="KW-0812">Transmembrane</keyword>
<dbReference type="PROSITE" id="PS01209">
    <property type="entry name" value="LDLRA_1"/>
    <property type="match status" value="1"/>
</dbReference>
<dbReference type="PANTHER" id="PTHR46513">
    <property type="entry name" value="VITELLOGENIN RECEPTOR-LIKE PROTEIN-RELATED-RELATED"/>
    <property type="match status" value="1"/>
</dbReference>
<dbReference type="Proteomes" id="UP000038045">
    <property type="component" value="Unplaced"/>
</dbReference>
<evidence type="ECO:0000256" key="7">
    <source>
        <dbReference type="ARBA" id="ARBA00023170"/>
    </source>
</evidence>
<keyword evidence="2" id="KW-0245">EGF-like domain</keyword>
<keyword evidence="7" id="KW-0675">Receptor</keyword>
<dbReference type="InterPro" id="IPR050778">
    <property type="entry name" value="Cueball_EGF_LRP_Nidogen"/>
</dbReference>
<evidence type="ECO:0000256" key="4">
    <source>
        <dbReference type="ARBA" id="ARBA00022737"/>
    </source>
</evidence>
<keyword evidence="5 10" id="KW-0472">Membrane</keyword>
<keyword evidence="10" id="KW-1133">Transmembrane helix</keyword>
<dbReference type="PRINTS" id="PR00261">
    <property type="entry name" value="LDLRECEPTOR"/>
</dbReference>
<keyword evidence="3" id="KW-0254">Endocytosis</keyword>
<evidence type="ECO:0000256" key="9">
    <source>
        <dbReference type="PROSITE-ProRule" id="PRU00124"/>
    </source>
</evidence>
<dbReference type="SMART" id="SM00135">
    <property type="entry name" value="LY"/>
    <property type="match status" value="9"/>
</dbReference>
<dbReference type="InterPro" id="IPR023415">
    <property type="entry name" value="LDLR_class-A_CS"/>
</dbReference>
<evidence type="ECO:0000313" key="12">
    <source>
        <dbReference type="Proteomes" id="UP000038045"/>
    </source>
</evidence>
<keyword evidence="8" id="KW-0325">Glycoprotein</keyword>
<dbReference type="InterPro" id="IPR000742">
    <property type="entry name" value="EGF"/>
</dbReference>
<dbReference type="Gene3D" id="2.120.10.30">
    <property type="entry name" value="TolB, C-terminal domain"/>
    <property type="match status" value="4"/>
</dbReference>
<dbReference type="InterPro" id="IPR002172">
    <property type="entry name" value="LDrepeatLR_classA_rpt"/>
</dbReference>
<dbReference type="WBParaSite" id="PTRK_0001162000.2">
    <property type="protein sequence ID" value="PTRK_0001162000.2"/>
    <property type="gene ID" value="PTRK_0001162000"/>
</dbReference>
<evidence type="ECO:0000256" key="1">
    <source>
        <dbReference type="ARBA" id="ARBA00004167"/>
    </source>
</evidence>
<feature type="domain" description="EGF-like" evidence="11">
    <location>
        <begin position="260"/>
        <end position="299"/>
    </location>
</feature>
<evidence type="ECO:0000256" key="8">
    <source>
        <dbReference type="ARBA" id="ARBA00023180"/>
    </source>
</evidence>
<dbReference type="GO" id="GO:0006897">
    <property type="term" value="P:endocytosis"/>
    <property type="evidence" value="ECO:0007669"/>
    <property type="project" value="UniProtKB-KW"/>
</dbReference>
<sequence>MTGDWKGKRGYFLENWIDNNRNSDFVNIVNLNNGSIEGKMETIEHINEEIISSIAYDWTTKNLFIGVDTDSIKNTGRVDVCRKNLNNKTECGIIIYRDLNTLDSLSVDPLDGYLYWINRGSKRIERSFMNGKHHEKHPFQENYYTKEKIYKISSLTLDVKNKKLYYISSTTSSSFNKIISCDMYQRDSCKALISNTNAFKIDIFDDNIFWSSYTKFYGDMEYCKLINCGETKMSLSNTENIENFNFLNEQNQPERMNPNPCAINNGGCSNFCILHPGEPYYSCHCPVGVNLTSDGKTCNKNGIEKVLFIASASGLLYISLDTNELVPRPIITNSFINDSENNALFIILDIDYDVINHFIYWIEEIGNGSKIKRIKFDGTLKEEILNFNKNESISCLKIDYFSNNIIWLDSENGKIEMMSLLTKARRIVYFSKHLKKIKNFTYNINTGTLSFYEKRHSAYIIKRIQIDGLNDTSLIHLPLEAYPTGIEIDEKNKKIYWAESGSNSILAASLIDGSNVEIIISGLHHPQSISKLNDKLYFNSINDRGLNYIVLDEINSYENNENEDYGEDNFEDIDVFQISDNIINGNHRGLKATYLKNTIFHENGCKNFGCSHICSTVEKDTIKCLCPNGMILNNINLKECIEIDISLVYSKFSIDDDIIQSSLEENNKNILERMYLEDISDSIQFIKSSNDGEYILIAGTGRNPNKFHQQIGFIKRITLKNHKTKTLLMSTSTPTITGLGIDEISGNIYFSNGYLKRIEVINESGSIRRTFLWKNIDPSFVAVENLQNMLYFINDSTLIVRTSIFSNYENIFTLHKSSDPITSFTIDSYSRRLFWSTTSIHTSMGIIFSSNFDGLDKKQMYSTIKLHPLHLTTYQSKVYFFNKLNGTLMTYDNEQIDIFGQIDDLVSMNIYSKKKSILNKGINNQNPCDKRNEKNKCNFLCIPKNLVEYDCLCNDHFDFNKKTNTCQINGQFLMVSEGNKLLRIPISKTSIENEIFSNYPPYYFDIPNIGEIHSLVFDPLSKHQYFYWIDSADPSFVYRSSFNPLIPTISLDEIKEYSLCKSFYYLAFDIQGRQLFLSCSMGNLLNSSSIHSFRITPNDNIQYSGTILTEKQYSPRQLAIFNKLNALFFINALTDTSSQIIRCHFDGRGCKALTYTSTDNLPWHSLSLSIDDFTQRLTYISPSIIFSKDVHVELDLRQRLNINDKLHTSQAFGMTAIVFSHNHMAVAINSRANAGLYLLSYNTTSNVASFSDLIPIQYYFPNTAANLKIVERAVSQNEAIPYEPFACFNSECSHICRSQRDFSHSQSKFECLCPYNLRLDPDNSNNCIPTIPCQPYQYSCSDGLQCIHISKKCDRIIDCADTSDENTNMCYNSHLPTIDSEKLLKLDLGFWPCLSGSKSISKFEICDGKIDCPDKSDEMYCKCENPQTQFDCEIKASFDFSIKTSYVNIEKGSNFNGCIERYKLCDGFADCANSTDEAKNLCSIIEVNNSVKGSFSQRDKTFNLIIFGIGIAIFILLLCIILINCCKKKDKKCLEHNNPTETHVLLNQGNNNSQNPVVEVALKTYTIPSVVGSHHENHYILKTEGGNHVSHPVILENPSNPYFNVQHYTIDSSYATAYDRTPQYNGRYVHFYAPPPSAASLSTTYGVVKQLNNCNDSRMVSSVYKDNFNDTPRKITPSKTISNEFCVNAPPPYEKLLKQDLNKYKVSEDSSVSDNYYTLRSHNRRQNRRQQTIALQEQYDSDSDESNSNFI</sequence>
<evidence type="ECO:0000259" key="11">
    <source>
        <dbReference type="SMART" id="SM00181"/>
    </source>
</evidence>